<feature type="compositionally biased region" description="Polar residues" evidence="7">
    <location>
        <begin position="154"/>
        <end position="170"/>
    </location>
</feature>
<dbReference type="FunFam" id="3.30.160.60:FF:000774">
    <property type="entry name" value="Zinc finger protein"/>
    <property type="match status" value="1"/>
</dbReference>
<dbReference type="PANTHER" id="PTHR24394">
    <property type="entry name" value="ZINC FINGER PROTEIN"/>
    <property type="match status" value="1"/>
</dbReference>
<sequence length="337" mass="38380">MIEGSSEVPHCGNPVRMGLLLKTICPKDQGDPPRSRANRRTPKNQLQRRMRENTSVGGMSVTFAPNVSAEQTSCDVMSESTPRRGRISIAYALRDLQVHSRTHTGERPFQCDLCGKKFKQSRSLRYHEKKTNAPMKEEAAETTNESETTRHQPNRSFQLKSPKTKKAPSQNDCAVCGKRFKRFNDLKKHERVHSVEKPYSCERCSKSFSQLRNLKIHLRRHAGQKPFRCTYCDKRFACGSDRIAHQGITPLKSLLSVLSVTKDLRANALIAFHTREKRHQCQLCPASFIEAGKLRAHVRTHTGERPYQCDLCGKKFTQAKSLRYHGNKIHSEIHSGS</sequence>
<feature type="compositionally biased region" description="Basic and acidic residues" evidence="7">
    <location>
        <begin position="129"/>
        <end position="139"/>
    </location>
</feature>
<gene>
    <name evidence="8" type="ORF">CTOB1V02_LOCUS6894</name>
</gene>
<dbReference type="GO" id="GO:0000981">
    <property type="term" value="F:DNA-binding transcription factor activity, RNA polymerase II-specific"/>
    <property type="evidence" value="ECO:0007669"/>
    <property type="project" value="TreeGrafter"/>
</dbReference>
<evidence type="ECO:0000256" key="5">
    <source>
        <dbReference type="ARBA" id="ARBA00022833"/>
    </source>
</evidence>
<evidence type="ECO:0000256" key="2">
    <source>
        <dbReference type="ARBA" id="ARBA00022723"/>
    </source>
</evidence>
<reference evidence="8" key="1">
    <citation type="submission" date="2020-11" db="EMBL/GenBank/DDBJ databases">
        <authorList>
            <person name="Tran Van P."/>
        </authorList>
    </citation>
    <scope>NUCLEOTIDE SEQUENCE</scope>
</reference>
<proteinExistence type="predicted"/>
<dbReference type="Pfam" id="PF00096">
    <property type="entry name" value="zf-C2H2"/>
    <property type="match status" value="5"/>
</dbReference>
<evidence type="ECO:0000256" key="7">
    <source>
        <dbReference type="SAM" id="MobiDB-lite"/>
    </source>
</evidence>
<organism evidence="8">
    <name type="scientific">Cyprideis torosa</name>
    <dbReference type="NCBI Taxonomy" id="163714"/>
    <lineage>
        <taxon>Eukaryota</taxon>
        <taxon>Metazoa</taxon>
        <taxon>Ecdysozoa</taxon>
        <taxon>Arthropoda</taxon>
        <taxon>Crustacea</taxon>
        <taxon>Oligostraca</taxon>
        <taxon>Ostracoda</taxon>
        <taxon>Podocopa</taxon>
        <taxon>Podocopida</taxon>
        <taxon>Cytherocopina</taxon>
        <taxon>Cytheroidea</taxon>
        <taxon>Cytherideidae</taxon>
        <taxon>Cyprideis</taxon>
    </lineage>
</organism>
<keyword evidence="4" id="KW-0863">Zinc-finger</keyword>
<feature type="compositionally biased region" description="Basic residues" evidence="7">
    <location>
        <begin position="36"/>
        <end position="48"/>
    </location>
</feature>
<name>A0A7R8WHS7_9CRUS</name>
<evidence type="ECO:0000256" key="3">
    <source>
        <dbReference type="ARBA" id="ARBA00022737"/>
    </source>
</evidence>
<accession>A0A7R8WHS7</accession>
<evidence type="ECO:0000313" key="8">
    <source>
        <dbReference type="EMBL" id="CAD7229021.1"/>
    </source>
</evidence>
<dbReference type="Gene3D" id="3.30.160.60">
    <property type="entry name" value="Classic Zinc Finger"/>
    <property type="match status" value="6"/>
</dbReference>
<evidence type="ECO:0000256" key="6">
    <source>
        <dbReference type="ARBA" id="ARBA00023242"/>
    </source>
</evidence>
<dbReference type="OrthoDB" id="6355685at2759"/>
<dbReference type="PROSITE" id="PS00028">
    <property type="entry name" value="ZINC_FINGER_C2H2_1"/>
    <property type="match status" value="4"/>
</dbReference>
<dbReference type="PROSITE" id="PS50157">
    <property type="entry name" value="ZINC_FINGER_C2H2_2"/>
    <property type="match status" value="5"/>
</dbReference>
<keyword evidence="2" id="KW-0479">Metal-binding</keyword>
<dbReference type="FunFam" id="3.30.160.60:FF:000100">
    <property type="entry name" value="Zinc finger 45-like"/>
    <property type="match status" value="1"/>
</dbReference>
<keyword evidence="3" id="KW-0677">Repeat</keyword>
<dbReference type="GO" id="GO:0008270">
    <property type="term" value="F:zinc ion binding"/>
    <property type="evidence" value="ECO:0007669"/>
    <property type="project" value="UniProtKB-KW"/>
</dbReference>
<dbReference type="FunFam" id="3.30.160.60:FF:002349">
    <property type="entry name" value="Zinc finger and BTB domain-containing 40"/>
    <property type="match status" value="2"/>
</dbReference>
<feature type="region of interest" description="Disordered" evidence="7">
    <location>
        <begin position="129"/>
        <end position="170"/>
    </location>
</feature>
<keyword evidence="5" id="KW-0862">Zinc</keyword>
<evidence type="ECO:0000256" key="4">
    <source>
        <dbReference type="ARBA" id="ARBA00022771"/>
    </source>
</evidence>
<feature type="region of interest" description="Disordered" evidence="7">
    <location>
        <begin position="26"/>
        <end position="49"/>
    </location>
</feature>
<dbReference type="FunFam" id="3.30.160.60:FF:000145">
    <property type="entry name" value="Zinc finger protein 574"/>
    <property type="match status" value="1"/>
</dbReference>
<protein>
    <submittedName>
        <fullName evidence="8">Uncharacterized protein</fullName>
    </submittedName>
</protein>
<dbReference type="SUPFAM" id="SSF57667">
    <property type="entry name" value="beta-beta-alpha zinc fingers"/>
    <property type="match status" value="4"/>
</dbReference>
<dbReference type="FunFam" id="3.30.160.60:FF:000110">
    <property type="entry name" value="Zinc finger protein-like"/>
    <property type="match status" value="1"/>
</dbReference>
<dbReference type="EMBL" id="OB661819">
    <property type="protein sequence ID" value="CAD7229021.1"/>
    <property type="molecule type" value="Genomic_DNA"/>
</dbReference>
<comment type="subcellular location">
    <subcellularLocation>
        <location evidence="1">Nucleus</location>
    </subcellularLocation>
</comment>
<dbReference type="PANTHER" id="PTHR24394:SF29">
    <property type="entry name" value="MYONEURIN"/>
    <property type="match status" value="1"/>
</dbReference>
<dbReference type="InterPro" id="IPR013087">
    <property type="entry name" value="Znf_C2H2_type"/>
</dbReference>
<dbReference type="SMART" id="SM00355">
    <property type="entry name" value="ZnF_C2H2"/>
    <property type="match status" value="6"/>
</dbReference>
<keyword evidence="6" id="KW-0539">Nucleus</keyword>
<evidence type="ECO:0000256" key="1">
    <source>
        <dbReference type="ARBA" id="ARBA00004123"/>
    </source>
</evidence>
<dbReference type="InterPro" id="IPR036236">
    <property type="entry name" value="Znf_C2H2_sf"/>
</dbReference>
<dbReference type="AlphaFoldDB" id="A0A7R8WHS7"/>
<dbReference type="GO" id="GO:0005634">
    <property type="term" value="C:nucleus"/>
    <property type="evidence" value="ECO:0007669"/>
    <property type="project" value="UniProtKB-SubCell"/>
</dbReference>